<gene>
    <name evidence="14" type="ORF">Pcinc_032411</name>
</gene>
<evidence type="ECO:0000256" key="6">
    <source>
        <dbReference type="PROSITE-ProRule" id="PRU00124"/>
    </source>
</evidence>
<dbReference type="PROSITE" id="PS50068">
    <property type="entry name" value="LDLRA_2"/>
    <property type="match status" value="1"/>
</dbReference>
<dbReference type="InterPro" id="IPR001759">
    <property type="entry name" value="PTX_dom"/>
</dbReference>
<dbReference type="InterPro" id="IPR023415">
    <property type="entry name" value="LDLR_class-A_CS"/>
</dbReference>
<dbReference type="InterPro" id="IPR013320">
    <property type="entry name" value="ConA-like_dom_sf"/>
</dbReference>
<evidence type="ECO:0000313" key="15">
    <source>
        <dbReference type="Proteomes" id="UP001286313"/>
    </source>
</evidence>
<dbReference type="SUPFAM" id="SSF49899">
    <property type="entry name" value="Concanavalin A-like lectins/glucanases"/>
    <property type="match status" value="1"/>
</dbReference>
<sequence length="902" mass="103233">MTTVGPRSGLFILVFLLHLLSAKGLVAAAAEEAQQQEEEEVKDEVRVLSLQRGVWLVPSEHVYARYNFSRDAGSVTRLSLCYRIRFEVFSEGFDVHISYKDTDDNSDPFYSGNSGEYFDSWFDNKEQSGLPRWTVVPEVWRHVCHTYSDATYTLYWEGKVVFSGRLQGSWPVMMNGTLVLGQEQDNLGGGFDRNQIFRGDLAQISLWDRVLSSRDVAGMAECRDVGRGNLFSSDTVTFELHGDPLVQVSWHNLSTLCQTKEHNVVFPEERSLQEARTFCHRFNATLAVPTTKQDNQRLTDQLGLFKNVCVPTAQWKLWLGITDNVEDGVWRDFQTNSLITYLNFPPLNAGSSYTCASMKTNGFWDGDRCTNKRCVACHFDHTDFLYLRGLCFDNNFRMRFRVQDHINGRPFFRGYNSYIIFWGNESREWQLLDTITNQTLLSTSAVPQDDYPIGKHRWVVQEVVCGRSKGDELLLSLAPCEDHLFTCNSGDCIQDHLRCDFRYDCADGSDEVNCGVIEMLDDLQRQLPPTGQQGTFLSVAPSFTLTRIADVDDIYMAITLEFRLTFTWVDERLRLRYLKVKKNGTILSEADAEKVWRPRYQLVNLEGGQKQVLSQSLVVRSALNGTRPHYNNVDMDLVYPGWANNISLVQRYTARVTCYFELYAYPFDVQVCSVDIELPPELEDYVKLSIDDGEARYTGPQELSKYIVKDIRFSENSGGNELSLQFTLHRRQGIVVLSNFLPSAMLLVVSWATLFIRLEAINVRAIMSLTTLLVLYTLFANMSRSLPATAAIKLIDIWFFFIIFLLFANIMIHVFVDDRSQVKSSPAPIPTTQKTTTTTTTTTPNRVKEAFTEGRKERSTLVQMLGAWSSSRMLRFYRLVIFPVVVLIFNIYFWAAVLLSFQ</sequence>
<dbReference type="InterPro" id="IPR036719">
    <property type="entry name" value="Neuro-gated_channel_TM_sf"/>
</dbReference>
<dbReference type="InterPro" id="IPR038050">
    <property type="entry name" value="Neuro_actylchol_rec"/>
</dbReference>
<evidence type="ECO:0000256" key="2">
    <source>
        <dbReference type="ARBA" id="ARBA00022692"/>
    </source>
</evidence>
<feature type="transmembrane region" description="Helical" evidence="10">
    <location>
        <begin position="734"/>
        <end position="756"/>
    </location>
</feature>
<dbReference type="Pfam" id="PF00057">
    <property type="entry name" value="Ldl_recept_a"/>
    <property type="match status" value="1"/>
</dbReference>
<dbReference type="CDD" id="cd00037">
    <property type="entry name" value="CLECT"/>
    <property type="match status" value="1"/>
</dbReference>
<keyword evidence="4 10" id="KW-0472">Membrane</keyword>
<dbReference type="InterPro" id="IPR018000">
    <property type="entry name" value="Neurotransmitter_ion_chnl_CS"/>
</dbReference>
<protein>
    <submittedName>
        <fullName evidence="14">Uncharacterized protein</fullName>
    </submittedName>
</protein>
<dbReference type="PRINTS" id="PR00895">
    <property type="entry name" value="PENTAXIN"/>
</dbReference>
<evidence type="ECO:0000259" key="13">
    <source>
        <dbReference type="PROSITE" id="PS51828"/>
    </source>
</evidence>
<feature type="transmembrane region" description="Helical" evidence="10">
    <location>
        <begin position="797"/>
        <end position="816"/>
    </location>
</feature>
<dbReference type="SUPFAM" id="SSF56436">
    <property type="entry name" value="C-type lectin-like"/>
    <property type="match status" value="1"/>
</dbReference>
<feature type="disulfide bond" evidence="6">
    <location>
        <begin position="480"/>
        <end position="492"/>
    </location>
</feature>
<evidence type="ECO:0000256" key="1">
    <source>
        <dbReference type="ARBA" id="ARBA00004141"/>
    </source>
</evidence>
<dbReference type="GO" id="GO:0004888">
    <property type="term" value="F:transmembrane signaling receptor activity"/>
    <property type="evidence" value="ECO:0007669"/>
    <property type="project" value="InterPro"/>
</dbReference>
<evidence type="ECO:0000256" key="11">
    <source>
        <dbReference type="SAM" id="SignalP"/>
    </source>
</evidence>
<feature type="signal peptide" evidence="11">
    <location>
        <begin position="1"/>
        <end position="24"/>
    </location>
</feature>
<dbReference type="SMART" id="SM00159">
    <property type="entry name" value="PTX"/>
    <property type="match status" value="1"/>
</dbReference>
<dbReference type="InterPro" id="IPR006201">
    <property type="entry name" value="Neur_channel"/>
</dbReference>
<dbReference type="PROSITE" id="PS01209">
    <property type="entry name" value="LDLRA_1"/>
    <property type="match status" value="1"/>
</dbReference>
<evidence type="ECO:0000256" key="8">
    <source>
        <dbReference type="SAM" id="Coils"/>
    </source>
</evidence>
<dbReference type="InterPro" id="IPR006202">
    <property type="entry name" value="Neur_chan_lig-bd"/>
</dbReference>
<dbReference type="InterPro" id="IPR016187">
    <property type="entry name" value="CTDL_fold"/>
</dbReference>
<dbReference type="Proteomes" id="UP001286313">
    <property type="component" value="Unassembled WGS sequence"/>
</dbReference>
<name>A0AAE1EUL5_PETCI</name>
<feature type="transmembrane region" description="Helical" evidence="10">
    <location>
        <begin position="763"/>
        <end position="782"/>
    </location>
</feature>
<feature type="disulfide bond" evidence="6">
    <location>
        <begin position="499"/>
        <end position="514"/>
    </location>
</feature>
<dbReference type="InterPro" id="IPR036055">
    <property type="entry name" value="LDL_receptor-like_sf"/>
</dbReference>
<feature type="transmembrane region" description="Helical" evidence="10">
    <location>
        <begin position="879"/>
        <end position="901"/>
    </location>
</feature>
<dbReference type="PROSITE" id="PS50041">
    <property type="entry name" value="C_TYPE_LECTIN_2"/>
    <property type="match status" value="1"/>
</dbReference>
<dbReference type="Gene3D" id="2.70.170.10">
    <property type="entry name" value="Neurotransmitter-gated ion-channel ligand-binding domain"/>
    <property type="match status" value="1"/>
</dbReference>
<comment type="caution">
    <text evidence="14">The sequence shown here is derived from an EMBL/GenBank/DDBJ whole genome shotgun (WGS) entry which is preliminary data.</text>
</comment>
<dbReference type="CDD" id="cd00112">
    <property type="entry name" value="LDLa"/>
    <property type="match status" value="1"/>
</dbReference>
<keyword evidence="5 6" id="KW-1015">Disulfide bond</keyword>
<keyword evidence="15" id="KW-1185">Reference proteome</keyword>
<dbReference type="PROSITE" id="PS00236">
    <property type="entry name" value="NEUROTR_ION_CHANNEL"/>
    <property type="match status" value="1"/>
</dbReference>
<keyword evidence="3 10" id="KW-1133">Transmembrane helix</keyword>
<dbReference type="Gene3D" id="4.10.400.10">
    <property type="entry name" value="Low-density Lipoprotein Receptor"/>
    <property type="match status" value="1"/>
</dbReference>
<evidence type="ECO:0000256" key="3">
    <source>
        <dbReference type="ARBA" id="ARBA00022989"/>
    </source>
</evidence>
<feature type="domain" description="C-type lectin" evidence="12">
    <location>
        <begin position="268"/>
        <end position="378"/>
    </location>
</feature>
<comment type="subcellular location">
    <subcellularLocation>
        <location evidence="1">Membrane</location>
        <topology evidence="1">Multi-pass membrane protein</topology>
    </subcellularLocation>
</comment>
<organism evidence="14 15">
    <name type="scientific">Petrolisthes cinctipes</name>
    <name type="common">Flat porcelain crab</name>
    <dbReference type="NCBI Taxonomy" id="88211"/>
    <lineage>
        <taxon>Eukaryota</taxon>
        <taxon>Metazoa</taxon>
        <taxon>Ecdysozoa</taxon>
        <taxon>Arthropoda</taxon>
        <taxon>Crustacea</taxon>
        <taxon>Multicrustacea</taxon>
        <taxon>Malacostraca</taxon>
        <taxon>Eumalacostraca</taxon>
        <taxon>Eucarida</taxon>
        <taxon>Decapoda</taxon>
        <taxon>Pleocyemata</taxon>
        <taxon>Anomura</taxon>
        <taxon>Galatheoidea</taxon>
        <taxon>Porcellanidae</taxon>
        <taxon>Petrolisthes</taxon>
    </lineage>
</organism>
<evidence type="ECO:0000313" key="14">
    <source>
        <dbReference type="EMBL" id="KAK3861647.1"/>
    </source>
</evidence>
<reference evidence="14" key="1">
    <citation type="submission" date="2023-10" db="EMBL/GenBank/DDBJ databases">
        <title>Genome assemblies of two species of porcelain crab, Petrolisthes cinctipes and Petrolisthes manimaculis (Anomura: Porcellanidae).</title>
        <authorList>
            <person name="Angst P."/>
        </authorList>
    </citation>
    <scope>NUCLEOTIDE SEQUENCE</scope>
    <source>
        <strain evidence="14">PB745_01</strain>
        <tissue evidence="14">Gill</tissue>
    </source>
</reference>
<dbReference type="InterPro" id="IPR016186">
    <property type="entry name" value="C-type_lectin-like/link_sf"/>
</dbReference>
<feature type="disulfide bond" evidence="6">
    <location>
        <begin position="487"/>
        <end position="505"/>
    </location>
</feature>
<feature type="coiled-coil region" evidence="8">
    <location>
        <begin position="19"/>
        <end position="47"/>
    </location>
</feature>
<dbReference type="EMBL" id="JAWQEG010004444">
    <property type="protein sequence ID" value="KAK3861647.1"/>
    <property type="molecule type" value="Genomic_DNA"/>
</dbReference>
<evidence type="ECO:0000256" key="5">
    <source>
        <dbReference type="ARBA" id="ARBA00023157"/>
    </source>
</evidence>
<proteinExistence type="predicted"/>
<feature type="compositionally biased region" description="Low complexity" evidence="9">
    <location>
        <begin position="831"/>
        <end position="843"/>
    </location>
</feature>
<dbReference type="Pfam" id="PF02931">
    <property type="entry name" value="Neur_chan_LBD"/>
    <property type="match status" value="1"/>
</dbReference>
<evidence type="ECO:0000256" key="7">
    <source>
        <dbReference type="PROSITE-ProRule" id="PRU01172"/>
    </source>
</evidence>
<evidence type="ECO:0000256" key="4">
    <source>
        <dbReference type="ARBA" id="ARBA00023136"/>
    </source>
</evidence>
<keyword evidence="11" id="KW-0732">Signal</keyword>
<comment type="caution">
    <text evidence="7">Lacks conserved residue(s) required for the propagation of feature annotation.</text>
</comment>
<evidence type="ECO:0000259" key="12">
    <source>
        <dbReference type="PROSITE" id="PS50041"/>
    </source>
</evidence>
<dbReference type="SUPFAM" id="SSF90112">
    <property type="entry name" value="Neurotransmitter-gated ion-channel transmembrane pore"/>
    <property type="match status" value="1"/>
</dbReference>
<dbReference type="Gene3D" id="1.20.58.390">
    <property type="entry name" value="Neurotransmitter-gated ion-channel transmembrane domain"/>
    <property type="match status" value="1"/>
</dbReference>
<dbReference type="Pfam" id="PF00354">
    <property type="entry name" value="Pentaxin"/>
    <property type="match status" value="1"/>
</dbReference>
<dbReference type="SUPFAM" id="SSF63712">
    <property type="entry name" value="Nicotinic receptor ligand binding domain-like"/>
    <property type="match status" value="1"/>
</dbReference>
<dbReference type="SMART" id="SM00034">
    <property type="entry name" value="CLECT"/>
    <property type="match status" value="1"/>
</dbReference>
<dbReference type="GO" id="GO:0005230">
    <property type="term" value="F:extracellular ligand-gated monoatomic ion channel activity"/>
    <property type="evidence" value="ECO:0007669"/>
    <property type="project" value="InterPro"/>
</dbReference>
<feature type="chain" id="PRO_5042291382" evidence="11">
    <location>
        <begin position="25"/>
        <end position="902"/>
    </location>
</feature>
<dbReference type="InterPro" id="IPR036734">
    <property type="entry name" value="Neur_chan_lig-bd_sf"/>
</dbReference>
<accession>A0AAE1EUL5</accession>
<evidence type="ECO:0000256" key="9">
    <source>
        <dbReference type="SAM" id="MobiDB-lite"/>
    </source>
</evidence>
<evidence type="ECO:0000256" key="10">
    <source>
        <dbReference type="SAM" id="Phobius"/>
    </source>
</evidence>
<dbReference type="SMART" id="SM00192">
    <property type="entry name" value="LDLa"/>
    <property type="match status" value="1"/>
</dbReference>
<dbReference type="AlphaFoldDB" id="A0AAE1EUL5"/>
<dbReference type="Pfam" id="PF00059">
    <property type="entry name" value="Lectin_C"/>
    <property type="match status" value="1"/>
</dbReference>
<dbReference type="PANTHER" id="PTHR18945">
    <property type="entry name" value="NEUROTRANSMITTER GATED ION CHANNEL"/>
    <property type="match status" value="1"/>
</dbReference>
<dbReference type="Gene3D" id="3.10.100.10">
    <property type="entry name" value="Mannose-Binding Protein A, subunit A"/>
    <property type="match status" value="1"/>
</dbReference>
<dbReference type="SUPFAM" id="SSF57424">
    <property type="entry name" value="LDL receptor-like module"/>
    <property type="match status" value="1"/>
</dbReference>
<dbReference type="GO" id="GO:0016020">
    <property type="term" value="C:membrane"/>
    <property type="evidence" value="ECO:0007669"/>
    <property type="project" value="UniProtKB-SubCell"/>
</dbReference>
<feature type="domain" description="Pentraxin (PTX)" evidence="13">
    <location>
        <begin position="49"/>
        <end position="252"/>
    </location>
</feature>
<feature type="region of interest" description="Disordered" evidence="9">
    <location>
        <begin position="824"/>
        <end position="843"/>
    </location>
</feature>
<dbReference type="InterPro" id="IPR002172">
    <property type="entry name" value="LDrepeatLR_classA_rpt"/>
</dbReference>
<keyword evidence="2 10" id="KW-0812">Transmembrane</keyword>
<dbReference type="PROSITE" id="PS51828">
    <property type="entry name" value="PTX_2"/>
    <property type="match status" value="1"/>
</dbReference>
<dbReference type="Gene3D" id="2.60.120.200">
    <property type="match status" value="1"/>
</dbReference>
<dbReference type="InterPro" id="IPR001304">
    <property type="entry name" value="C-type_lectin-like"/>
</dbReference>
<keyword evidence="8" id="KW-0175">Coiled coil</keyword>